<evidence type="ECO:0000313" key="4">
    <source>
        <dbReference type="Proteomes" id="UP001152797"/>
    </source>
</evidence>
<dbReference type="OrthoDB" id="414328at2759"/>
<reference evidence="2" key="1">
    <citation type="submission" date="2022-10" db="EMBL/GenBank/DDBJ databases">
        <authorList>
            <person name="Chen Y."/>
            <person name="Dougan E. K."/>
            <person name="Chan C."/>
            <person name="Rhodes N."/>
            <person name="Thang M."/>
        </authorList>
    </citation>
    <scope>NUCLEOTIDE SEQUENCE</scope>
</reference>
<evidence type="ECO:0000256" key="1">
    <source>
        <dbReference type="SAM" id="MobiDB-lite"/>
    </source>
</evidence>
<comment type="caution">
    <text evidence="2">The sequence shown here is derived from an EMBL/GenBank/DDBJ whole genome shotgun (WGS) entry which is preliminary data.</text>
</comment>
<dbReference type="EMBL" id="CAMXCT020000951">
    <property type="protein sequence ID" value="CAL1138453.1"/>
    <property type="molecule type" value="Genomic_DNA"/>
</dbReference>
<proteinExistence type="predicted"/>
<name>A0A9P1C5G2_9DINO</name>
<accession>A0A9P1C5G2</accession>
<dbReference type="EMBL" id="CAMXCT010000951">
    <property type="protein sequence ID" value="CAI3985078.1"/>
    <property type="molecule type" value="Genomic_DNA"/>
</dbReference>
<dbReference type="AlphaFoldDB" id="A0A9P1C5G2"/>
<evidence type="ECO:0000313" key="2">
    <source>
        <dbReference type="EMBL" id="CAI3985078.1"/>
    </source>
</evidence>
<sequence>MSVRAASQCSWGRPAMHLSDGTGRDWYILGDARFKNGRWTPPVKPFGRSSSSTEEPRKTMPSCRISSEKRLQTLSTSRNVRPMPPKAVIERWRHQADTANALSQTPSMDVDPAVRLPEAPVDTYSHFSDTRMVRRLAFRILHSAYRWATTTHTHRGYGSSVLRATPRSFTASRQTKLRLTLSRSSHHDIGLCIGWKRHGRHNM</sequence>
<evidence type="ECO:0000313" key="3">
    <source>
        <dbReference type="EMBL" id="CAL4772390.1"/>
    </source>
</evidence>
<keyword evidence="4" id="KW-1185">Reference proteome</keyword>
<organism evidence="2">
    <name type="scientific">Cladocopium goreaui</name>
    <dbReference type="NCBI Taxonomy" id="2562237"/>
    <lineage>
        <taxon>Eukaryota</taxon>
        <taxon>Sar</taxon>
        <taxon>Alveolata</taxon>
        <taxon>Dinophyceae</taxon>
        <taxon>Suessiales</taxon>
        <taxon>Symbiodiniaceae</taxon>
        <taxon>Cladocopium</taxon>
    </lineage>
</organism>
<protein>
    <submittedName>
        <fullName evidence="3">WW domain-containing protein</fullName>
    </submittedName>
</protein>
<reference evidence="3 4" key="2">
    <citation type="submission" date="2024-05" db="EMBL/GenBank/DDBJ databases">
        <authorList>
            <person name="Chen Y."/>
            <person name="Shah S."/>
            <person name="Dougan E. K."/>
            <person name="Thang M."/>
            <person name="Chan C."/>
        </authorList>
    </citation>
    <scope>NUCLEOTIDE SEQUENCE [LARGE SCALE GENOMIC DNA]</scope>
</reference>
<dbReference type="Proteomes" id="UP001152797">
    <property type="component" value="Unassembled WGS sequence"/>
</dbReference>
<feature type="region of interest" description="Disordered" evidence="1">
    <location>
        <begin position="39"/>
        <end position="64"/>
    </location>
</feature>
<dbReference type="EMBL" id="CAMXCT030000951">
    <property type="protein sequence ID" value="CAL4772390.1"/>
    <property type="molecule type" value="Genomic_DNA"/>
</dbReference>
<gene>
    <name evidence="2" type="ORF">C1SCF055_LOCUS12563</name>
</gene>